<dbReference type="PANTHER" id="PTHR10978:SF5">
    <property type="entry name" value="SUCCINATE DEHYDROGENASE CYTOCHROME B560 SUBUNIT, MITOCHONDRIAL"/>
    <property type="match status" value="1"/>
</dbReference>
<evidence type="ECO:0000256" key="7">
    <source>
        <dbReference type="ARBA" id="ARBA00023136"/>
    </source>
</evidence>
<comment type="subcellular location">
    <subcellularLocation>
        <location evidence="1">Membrane</location>
        <topology evidence="1">Multi-pass membrane protein</topology>
    </subcellularLocation>
</comment>
<evidence type="ECO:0000256" key="1">
    <source>
        <dbReference type="ARBA" id="ARBA00004141"/>
    </source>
</evidence>
<evidence type="ECO:0008006" key="11">
    <source>
        <dbReference type="Google" id="ProtNLM"/>
    </source>
</evidence>
<dbReference type="Proteomes" id="UP001324427">
    <property type="component" value="Unassembled WGS sequence"/>
</dbReference>
<evidence type="ECO:0000256" key="2">
    <source>
        <dbReference type="ARBA" id="ARBA00022617"/>
    </source>
</evidence>
<evidence type="ECO:0000313" key="10">
    <source>
        <dbReference type="Proteomes" id="UP001324427"/>
    </source>
</evidence>
<evidence type="ECO:0000256" key="4">
    <source>
        <dbReference type="ARBA" id="ARBA00022723"/>
    </source>
</evidence>
<keyword evidence="3 8" id="KW-0812">Transmembrane</keyword>
<evidence type="ECO:0000256" key="3">
    <source>
        <dbReference type="ARBA" id="ARBA00022692"/>
    </source>
</evidence>
<keyword evidence="5 8" id="KW-1133">Transmembrane helix</keyword>
<gene>
    <name evidence="9" type="ORF">LTR36_004498</name>
</gene>
<dbReference type="InterPro" id="IPR018495">
    <property type="entry name" value="Succ_DH_cyt_bsu_CS"/>
</dbReference>
<evidence type="ECO:0000256" key="5">
    <source>
        <dbReference type="ARBA" id="ARBA00022989"/>
    </source>
</evidence>
<evidence type="ECO:0000313" key="9">
    <source>
        <dbReference type="EMBL" id="KAK4544288.1"/>
    </source>
</evidence>
<sequence length="186" mass="20471">MLSQRFAQQTLRRLAVQQPAYRFVAPAAIATRNAFVSQRRLAATQHISEADASNEILAKQRLHRPVAPHLAIYRPQITWYLSALNRVTGVMLSGGLYAFGAAYLVAPYIGLHLESAVIAAAFAKWPAILQVLTKFFVAMPFTFHSFNGLRFLSWDTASLINNKQVNQTGWAVVGLSTVAAVALAFL</sequence>
<keyword evidence="10" id="KW-1185">Reference proteome</keyword>
<proteinExistence type="predicted"/>
<dbReference type="GO" id="GO:0016020">
    <property type="term" value="C:membrane"/>
    <property type="evidence" value="ECO:0007669"/>
    <property type="project" value="UniProtKB-SubCell"/>
</dbReference>
<dbReference type="GO" id="GO:0006099">
    <property type="term" value="P:tricarboxylic acid cycle"/>
    <property type="evidence" value="ECO:0007669"/>
    <property type="project" value="InterPro"/>
</dbReference>
<evidence type="ECO:0000256" key="6">
    <source>
        <dbReference type="ARBA" id="ARBA00023004"/>
    </source>
</evidence>
<dbReference type="AlphaFoldDB" id="A0AAV9JG98"/>
<dbReference type="InterPro" id="IPR014314">
    <property type="entry name" value="Succ_DH_cytb556"/>
</dbReference>
<evidence type="ECO:0000256" key="8">
    <source>
        <dbReference type="SAM" id="Phobius"/>
    </source>
</evidence>
<keyword evidence="7 8" id="KW-0472">Membrane</keyword>
<name>A0AAV9JG98_9PEZI</name>
<protein>
    <recommendedName>
        <fullName evidence="11">Succinate dehydrogenase subunit C</fullName>
    </recommendedName>
</protein>
<dbReference type="GO" id="GO:0046872">
    <property type="term" value="F:metal ion binding"/>
    <property type="evidence" value="ECO:0007669"/>
    <property type="project" value="UniProtKB-KW"/>
</dbReference>
<dbReference type="GO" id="GO:0005739">
    <property type="term" value="C:mitochondrion"/>
    <property type="evidence" value="ECO:0007669"/>
    <property type="project" value="GOC"/>
</dbReference>
<organism evidence="9 10">
    <name type="scientific">Oleoguttula mirabilis</name>
    <dbReference type="NCBI Taxonomy" id="1507867"/>
    <lineage>
        <taxon>Eukaryota</taxon>
        <taxon>Fungi</taxon>
        <taxon>Dikarya</taxon>
        <taxon>Ascomycota</taxon>
        <taxon>Pezizomycotina</taxon>
        <taxon>Dothideomycetes</taxon>
        <taxon>Dothideomycetidae</taxon>
        <taxon>Mycosphaerellales</taxon>
        <taxon>Teratosphaeriaceae</taxon>
        <taxon>Oleoguttula</taxon>
    </lineage>
</organism>
<dbReference type="NCBIfam" id="TIGR02970">
    <property type="entry name" value="succ_dehyd_cytB"/>
    <property type="match status" value="1"/>
</dbReference>
<dbReference type="CDD" id="cd03499">
    <property type="entry name" value="SQR_TypeC_SdhC"/>
    <property type="match status" value="1"/>
</dbReference>
<feature type="transmembrane region" description="Helical" evidence="8">
    <location>
        <begin position="167"/>
        <end position="185"/>
    </location>
</feature>
<dbReference type="GO" id="GO:0009055">
    <property type="term" value="F:electron transfer activity"/>
    <property type="evidence" value="ECO:0007669"/>
    <property type="project" value="InterPro"/>
</dbReference>
<dbReference type="PANTHER" id="PTHR10978">
    <property type="entry name" value="SUCCINATE DEHYDROGENASE CYTOCHROME B560 SUBUNIT"/>
    <property type="match status" value="1"/>
</dbReference>
<feature type="transmembrane region" description="Helical" evidence="8">
    <location>
        <begin position="83"/>
        <end position="105"/>
    </location>
</feature>
<feature type="transmembrane region" description="Helical" evidence="8">
    <location>
        <begin position="125"/>
        <end position="146"/>
    </location>
</feature>
<dbReference type="Gene3D" id="1.20.1300.10">
    <property type="entry name" value="Fumarate reductase/succinate dehydrogenase, transmembrane subunit"/>
    <property type="match status" value="1"/>
</dbReference>
<comment type="caution">
    <text evidence="9">The sequence shown here is derived from an EMBL/GenBank/DDBJ whole genome shotgun (WGS) entry which is preliminary data.</text>
</comment>
<dbReference type="PROSITE" id="PS01001">
    <property type="entry name" value="SDH_CYT_2"/>
    <property type="match status" value="1"/>
</dbReference>
<accession>A0AAV9JG98</accession>
<keyword evidence="6" id="KW-0408">Iron</keyword>
<keyword evidence="2" id="KW-0349">Heme</keyword>
<reference evidence="9 10" key="1">
    <citation type="submission" date="2021-11" db="EMBL/GenBank/DDBJ databases">
        <title>Black yeast isolated from Biological Soil Crust.</title>
        <authorList>
            <person name="Kurbessoian T."/>
        </authorList>
    </citation>
    <scope>NUCLEOTIDE SEQUENCE [LARGE SCALE GENOMIC DNA]</scope>
    <source>
        <strain evidence="9 10">CCFEE 5522</strain>
    </source>
</reference>
<dbReference type="InterPro" id="IPR000701">
    <property type="entry name" value="SuccDH_FuR_B_TM-su"/>
</dbReference>
<dbReference type="EMBL" id="JAVFHQ010000026">
    <property type="protein sequence ID" value="KAK4544288.1"/>
    <property type="molecule type" value="Genomic_DNA"/>
</dbReference>
<dbReference type="GO" id="GO:0006121">
    <property type="term" value="P:mitochondrial electron transport, succinate to ubiquinone"/>
    <property type="evidence" value="ECO:0007669"/>
    <property type="project" value="TreeGrafter"/>
</dbReference>
<dbReference type="SUPFAM" id="SSF81343">
    <property type="entry name" value="Fumarate reductase respiratory complex transmembrane subunits"/>
    <property type="match status" value="1"/>
</dbReference>
<dbReference type="Pfam" id="PF01127">
    <property type="entry name" value="Sdh_cyt"/>
    <property type="match status" value="1"/>
</dbReference>
<dbReference type="InterPro" id="IPR034804">
    <property type="entry name" value="SQR/QFR_C/D"/>
</dbReference>
<keyword evidence="4" id="KW-0479">Metal-binding</keyword>